<reference evidence="2" key="1">
    <citation type="submission" date="2020-09" db="EMBL/GenBank/DDBJ databases">
        <authorList>
            <person name="Kim M.K."/>
        </authorList>
    </citation>
    <scope>NUCLEOTIDE SEQUENCE</scope>
    <source>
        <strain evidence="2">BT704</strain>
    </source>
</reference>
<evidence type="ECO:0000259" key="1">
    <source>
        <dbReference type="Pfam" id="PF18962"/>
    </source>
</evidence>
<dbReference type="InterPro" id="IPR026444">
    <property type="entry name" value="Secre_tail"/>
</dbReference>
<evidence type="ECO:0000313" key="2">
    <source>
        <dbReference type="EMBL" id="MBD2754329.1"/>
    </source>
</evidence>
<dbReference type="Pfam" id="PF18962">
    <property type="entry name" value="Por_Secre_tail"/>
    <property type="match status" value="1"/>
</dbReference>
<organism evidence="2 3">
    <name type="scientific">Spirosoma validum</name>
    <dbReference type="NCBI Taxonomy" id="2771355"/>
    <lineage>
        <taxon>Bacteria</taxon>
        <taxon>Pseudomonadati</taxon>
        <taxon>Bacteroidota</taxon>
        <taxon>Cytophagia</taxon>
        <taxon>Cytophagales</taxon>
        <taxon>Cytophagaceae</taxon>
        <taxon>Spirosoma</taxon>
    </lineage>
</organism>
<dbReference type="InterPro" id="IPR008979">
    <property type="entry name" value="Galactose-bd-like_sf"/>
</dbReference>
<comment type="caution">
    <text evidence="2">The sequence shown here is derived from an EMBL/GenBank/DDBJ whole genome shotgun (WGS) entry which is preliminary data.</text>
</comment>
<evidence type="ECO:0000313" key="3">
    <source>
        <dbReference type="Proteomes" id="UP000653797"/>
    </source>
</evidence>
<dbReference type="AlphaFoldDB" id="A0A927GE25"/>
<sequence>MLKFWVRSTGSNPISVYTTNADSGGDTPGYVFTTPTNQWQEMTVTMSQLGNPAQIKRLNFQNYSSNNVTVYFDNIRLESVSGAREAVETSEGIAELLVFPNPSVGLVTVRYVAQRTEPIQIRVVNVNGTILQHQDEQAKPGENAFQLDMRERSVGAYLIQLQGTEGTHVRKMLIQR</sequence>
<dbReference type="Gene3D" id="2.60.120.430">
    <property type="entry name" value="Galactose-binding lectin"/>
    <property type="match status" value="1"/>
</dbReference>
<keyword evidence="3" id="KW-1185">Reference proteome</keyword>
<dbReference type="SUPFAM" id="SSF49785">
    <property type="entry name" value="Galactose-binding domain-like"/>
    <property type="match status" value="1"/>
</dbReference>
<dbReference type="EMBL" id="JACXAA010000005">
    <property type="protein sequence ID" value="MBD2754329.1"/>
    <property type="molecule type" value="Genomic_DNA"/>
</dbReference>
<proteinExistence type="predicted"/>
<accession>A0A927GE25</accession>
<gene>
    <name evidence="2" type="ORF">IC230_15590</name>
</gene>
<protein>
    <submittedName>
        <fullName evidence="2">T9SS type A sorting domain-containing protein</fullName>
    </submittedName>
</protein>
<dbReference type="NCBIfam" id="TIGR04183">
    <property type="entry name" value="Por_Secre_tail"/>
    <property type="match status" value="1"/>
</dbReference>
<dbReference type="Proteomes" id="UP000653797">
    <property type="component" value="Unassembled WGS sequence"/>
</dbReference>
<name>A0A927GE25_9BACT</name>
<feature type="domain" description="Secretion system C-terminal sorting" evidence="1">
    <location>
        <begin position="98"/>
        <end position="174"/>
    </location>
</feature>